<evidence type="ECO:0000313" key="1">
    <source>
        <dbReference type="EMBL" id="GBN63245.1"/>
    </source>
</evidence>
<sequence length="129" mass="14298">MFKDFNVLFFSDTRYSASEDSSSQPAEPLHYFGSNVSIVLASMQEKGESRMGKDRDCRQGDPISLIPGDECVLFCPLLCGVVHYIPRRKPHQAYCHSSSLVVSVRSFGASLHLFPALKSALSGPHFRSD</sequence>
<dbReference type="EMBL" id="BGPR01013997">
    <property type="protein sequence ID" value="GBN63245.1"/>
    <property type="molecule type" value="Genomic_DNA"/>
</dbReference>
<name>A0A4Y2QIY5_ARAVE</name>
<comment type="caution">
    <text evidence="1">The sequence shown here is derived from an EMBL/GenBank/DDBJ whole genome shotgun (WGS) entry which is preliminary data.</text>
</comment>
<protein>
    <submittedName>
        <fullName evidence="1">Uncharacterized protein</fullName>
    </submittedName>
</protein>
<dbReference type="AlphaFoldDB" id="A0A4Y2QIY5"/>
<reference evidence="1 2" key="1">
    <citation type="journal article" date="2019" name="Sci. Rep.">
        <title>Orb-weaving spider Araneus ventricosus genome elucidates the spidroin gene catalogue.</title>
        <authorList>
            <person name="Kono N."/>
            <person name="Nakamura H."/>
            <person name="Ohtoshi R."/>
            <person name="Moran D.A.P."/>
            <person name="Shinohara A."/>
            <person name="Yoshida Y."/>
            <person name="Fujiwara M."/>
            <person name="Mori M."/>
            <person name="Tomita M."/>
            <person name="Arakawa K."/>
        </authorList>
    </citation>
    <scope>NUCLEOTIDE SEQUENCE [LARGE SCALE GENOMIC DNA]</scope>
</reference>
<organism evidence="1 2">
    <name type="scientific">Araneus ventricosus</name>
    <name type="common">Orbweaver spider</name>
    <name type="synonym">Epeira ventricosa</name>
    <dbReference type="NCBI Taxonomy" id="182803"/>
    <lineage>
        <taxon>Eukaryota</taxon>
        <taxon>Metazoa</taxon>
        <taxon>Ecdysozoa</taxon>
        <taxon>Arthropoda</taxon>
        <taxon>Chelicerata</taxon>
        <taxon>Arachnida</taxon>
        <taxon>Araneae</taxon>
        <taxon>Araneomorphae</taxon>
        <taxon>Entelegynae</taxon>
        <taxon>Araneoidea</taxon>
        <taxon>Araneidae</taxon>
        <taxon>Araneus</taxon>
    </lineage>
</organism>
<proteinExistence type="predicted"/>
<keyword evidence="2" id="KW-1185">Reference proteome</keyword>
<evidence type="ECO:0000313" key="2">
    <source>
        <dbReference type="Proteomes" id="UP000499080"/>
    </source>
</evidence>
<dbReference type="OrthoDB" id="6475849at2759"/>
<dbReference type="Proteomes" id="UP000499080">
    <property type="component" value="Unassembled WGS sequence"/>
</dbReference>
<gene>
    <name evidence="1" type="ORF">AVEN_74480_1</name>
</gene>
<accession>A0A4Y2QIY5</accession>